<evidence type="ECO:0000256" key="1">
    <source>
        <dbReference type="ARBA" id="ARBA00004123"/>
    </source>
</evidence>
<name>A0AAW2YY69_9EUKA</name>
<accession>A0AAW2YY69</accession>
<gene>
    <name evidence="10" type="ORF">AKO1_013266</name>
</gene>
<dbReference type="Proteomes" id="UP001431209">
    <property type="component" value="Unassembled WGS sequence"/>
</dbReference>
<dbReference type="Pfam" id="PF13017">
    <property type="entry name" value="Maelstrom"/>
    <property type="match status" value="1"/>
</dbReference>
<dbReference type="PANTHER" id="PTHR21358">
    <property type="entry name" value="PROTEIN MAELSTROM HOMOLOG"/>
    <property type="match status" value="1"/>
</dbReference>
<dbReference type="InterPro" id="IPR039259">
    <property type="entry name" value="Protein_maelstrom"/>
</dbReference>
<evidence type="ECO:0000256" key="6">
    <source>
        <dbReference type="ARBA" id="ARBA00023125"/>
    </source>
</evidence>
<reference evidence="10 11" key="1">
    <citation type="submission" date="2024-03" db="EMBL/GenBank/DDBJ databases">
        <title>The Acrasis kona genome and developmental transcriptomes reveal deep origins of eukaryotic multicellular pathways.</title>
        <authorList>
            <person name="Sheikh S."/>
            <person name="Fu C.-J."/>
            <person name="Brown M.W."/>
            <person name="Baldauf S.L."/>
        </authorList>
    </citation>
    <scope>NUCLEOTIDE SEQUENCE [LARGE SCALE GENOMIC DNA]</scope>
    <source>
        <strain evidence="10 11">ATCC MYA-3509</strain>
    </source>
</reference>
<evidence type="ECO:0000256" key="8">
    <source>
        <dbReference type="ARBA" id="ARBA00023242"/>
    </source>
</evidence>
<keyword evidence="5" id="KW-0221">Differentiation</keyword>
<evidence type="ECO:0000313" key="10">
    <source>
        <dbReference type="EMBL" id="KAL0482049.1"/>
    </source>
</evidence>
<dbReference type="GO" id="GO:0045892">
    <property type="term" value="P:negative regulation of DNA-templated transcription"/>
    <property type="evidence" value="ECO:0007669"/>
    <property type="project" value="TreeGrafter"/>
</dbReference>
<dbReference type="GO" id="GO:0005634">
    <property type="term" value="C:nucleus"/>
    <property type="evidence" value="ECO:0007669"/>
    <property type="project" value="UniProtKB-SubCell"/>
</dbReference>
<dbReference type="InterPro" id="IPR024970">
    <property type="entry name" value="Maelstrom"/>
</dbReference>
<evidence type="ECO:0000313" key="11">
    <source>
        <dbReference type="Proteomes" id="UP001431209"/>
    </source>
</evidence>
<proteinExistence type="inferred from homology"/>
<keyword evidence="8" id="KW-0539">Nucleus</keyword>
<feature type="domain" description="Maelstrom" evidence="9">
    <location>
        <begin position="126"/>
        <end position="312"/>
    </location>
</feature>
<evidence type="ECO:0000256" key="4">
    <source>
        <dbReference type="ARBA" id="ARBA00022490"/>
    </source>
</evidence>
<sequence length="318" mass="36570">MDSSSVVMIENLDKEVNNKQLTEWLTGLGCAPTKVKVLFRFANGITHNLGMAAAWLDSRKVSLQDQIKLANRTKWNGTYIRCRVAEERDQKWLGKTVQKATKTYLQIPGEMKLDIIYIIAFNYAVITDTVLIPSEVCITRYSLRTTEVLESFHAFIDPGQIPQDCIRNAEEMTREEHGIPYRQFAQARSDFDNIFQSDEITTFLVRDAPNIVMISHDPECCNEGLEWLRTKSFLKESKDEDDVVKKNQVKSLGSFFSQFSKDITPEWIDNLLSIAKKTFDAKSKCNYHKTQRKFLTCVKQDNHSIANAISKQTFARFI</sequence>
<dbReference type="GO" id="GO:0043186">
    <property type="term" value="C:P granule"/>
    <property type="evidence" value="ECO:0007669"/>
    <property type="project" value="TreeGrafter"/>
</dbReference>
<dbReference type="GO" id="GO:0060964">
    <property type="term" value="P:regulation of miRNA-mediated gene silencing"/>
    <property type="evidence" value="ECO:0007669"/>
    <property type="project" value="InterPro"/>
</dbReference>
<dbReference type="AlphaFoldDB" id="A0AAW2YY69"/>
<dbReference type="GO" id="GO:0030154">
    <property type="term" value="P:cell differentiation"/>
    <property type="evidence" value="ECO:0007669"/>
    <property type="project" value="UniProtKB-KW"/>
</dbReference>
<dbReference type="GO" id="GO:0007140">
    <property type="term" value="P:male meiotic nuclear division"/>
    <property type="evidence" value="ECO:0007669"/>
    <property type="project" value="TreeGrafter"/>
</dbReference>
<evidence type="ECO:0000256" key="2">
    <source>
        <dbReference type="ARBA" id="ARBA00004496"/>
    </source>
</evidence>
<evidence type="ECO:0000256" key="7">
    <source>
        <dbReference type="ARBA" id="ARBA00023158"/>
    </source>
</evidence>
<protein>
    <recommendedName>
        <fullName evidence="9">Maelstrom domain-containing protein</fullName>
    </recommendedName>
</protein>
<dbReference type="EMBL" id="JAOPGA020000809">
    <property type="protein sequence ID" value="KAL0482049.1"/>
    <property type="molecule type" value="Genomic_DNA"/>
</dbReference>
<keyword evidence="7" id="KW-0943">RNA-mediated gene silencing</keyword>
<evidence type="ECO:0000256" key="5">
    <source>
        <dbReference type="ARBA" id="ARBA00022782"/>
    </source>
</evidence>
<evidence type="ECO:0000259" key="9">
    <source>
        <dbReference type="Pfam" id="PF13017"/>
    </source>
</evidence>
<dbReference type="GO" id="GO:0031047">
    <property type="term" value="P:regulatory ncRNA-mediated gene silencing"/>
    <property type="evidence" value="ECO:0007669"/>
    <property type="project" value="UniProtKB-KW"/>
</dbReference>
<comment type="caution">
    <text evidence="10">The sequence shown here is derived from an EMBL/GenBank/DDBJ whole genome shotgun (WGS) entry which is preliminary data.</text>
</comment>
<organism evidence="10 11">
    <name type="scientific">Acrasis kona</name>
    <dbReference type="NCBI Taxonomy" id="1008807"/>
    <lineage>
        <taxon>Eukaryota</taxon>
        <taxon>Discoba</taxon>
        <taxon>Heterolobosea</taxon>
        <taxon>Tetramitia</taxon>
        <taxon>Eutetramitia</taxon>
        <taxon>Acrasidae</taxon>
        <taxon>Acrasis</taxon>
    </lineage>
</organism>
<dbReference type="PANTHER" id="PTHR21358:SF4">
    <property type="entry name" value="PROTEIN MAELSTROM HOMOLOG"/>
    <property type="match status" value="1"/>
</dbReference>
<dbReference type="GO" id="GO:0043565">
    <property type="term" value="F:sequence-specific DNA binding"/>
    <property type="evidence" value="ECO:0007669"/>
    <property type="project" value="TreeGrafter"/>
</dbReference>
<keyword evidence="6" id="KW-0238">DNA-binding</keyword>
<comment type="subcellular location">
    <subcellularLocation>
        <location evidence="2">Cytoplasm</location>
    </subcellularLocation>
    <subcellularLocation>
        <location evidence="1">Nucleus</location>
    </subcellularLocation>
</comment>
<comment type="similarity">
    <text evidence="3">Belongs to the maelstrom family.</text>
</comment>
<evidence type="ECO:0000256" key="3">
    <source>
        <dbReference type="ARBA" id="ARBA00007057"/>
    </source>
</evidence>
<dbReference type="GO" id="GO:0007283">
    <property type="term" value="P:spermatogenesis"/>
    <property type="evidence" value="ECO:0007669"/>
    <property type="project" value="TreeGrafter"/>
</dbReference>
<keyword evidence="11" id="KW-1185">Reference proteome</keyword>
<keyword evidence="4" id="KW-0963">Cytoplasm</keyword>